<evidence type="ECO:0000313" key="3">
    <source>
        <dbReference type="Proteomes" id="UP000327013"/>
    </source>
</evidence>
<accession>A0A5N6RE72</accession>
<evidence type="ECO:0000256" key="1">
    <source>
        <dbReference type="SAM" id="MobiDB-lite"/>
    </source>
</evidence>
<proteinExistence type="predicted"/>
<organism evidence="2 3">
    <name type="scientific">Carpinus fangiana</name>
    <dbReference type="NCBI Taxonomy" id="176857"/>
    <lineage>
        <taxon>Eukaryota</taxon>
        <taxon>Viridiplantae</taxon>
        <taxon>Streptophyta</taxon>
        <taxon>Embryophyta</taxon>
        <taxon>Tracheophyta</taxon>
        <taxon>Spermatophyta</taxon>
        <taxon>Magnoliopsida</taxon>
        <taxon>eudicotyledons</taxon>
        <taxon>Gunneridae</taxon>
        <taxon>Pentapetalae</taxon>
        <taxon>rosids</taxon>
        <taxon>fabids</taxon>
        <taxon>Fagales</taxon>
        <taxon>Betulaceae</taxon>
        <taxon>Carpinus</taxon>
    </lineage>
</organism>
<sequence length="78" mass="8648">MEQRTSGNENWQESDEKDRIRCDPIPSEEESVASVTRFDVAHTAYATPSSMGPISKKPKCASRTIYEPTSPDLPTSMA</sequence>
<reference evidence="2 3" key="1">
    <citation type="submission" date="2019-06" db="EMBL/GenBank/DDBJ databases">
        <title>A chromosomal-level reference genome of Carpinus fangiana (Coryloideae, Betulaceae).</title>
        <authorList>
            <person name="Yang X."/>
            <person name="Wang Z."/>
            <person name="Zhang L."/>
            <person name="Hao G."/>
            <person name="Liu J."/>
            <person name="Yang Y."/>
        </authorList>
    </citation>
    <scope>NUCLEOTIDE SEQUENCE [LARGE SCALE GENOMIC DNA]</scope>
    <source>
        <strain evidence="2">Cfa_2016G</strain>
        <tissue evidence="2">Leaf</tissue>
    </source>
</reference>
<keyword evidence="3" id="KW-1185">Reference proteome</keyword>
<dbReference type="AlphaFoldDB" id="A0A5N6RE72"/>
<protein>
    <submittedName>
        <fullName evidence="2">Uncharacterized protein</fullName>
    </submittedName>
</protein>
<feature type="compositionally biased region" description="Polar residues" evidence="1">
    <location>
        <begin position="1"/>
        <end position="11"/>
    </location>
</feature>
<evidence type="ECO:0000313" key="2">
    <source>
        <dbReference type="EMBL" id="KAE8076051.1"/>
    </source>
</evidence>
<gene>
    <name evidence="2" type="ORF">FH972_014724</name>
</gene>
<name>A0A5N6RE72_9ROSI</name>
<feature type="region of interest" description="Disordered" evidence="1">
    <location>
        <begin position="47"/>
        <end position="78"/>
    </location>
</feature>
<feature type="region of interest" description="Disordered" evidence="1">
    <location>
        <begin position="1"/>
        <end position="33"/>
    </location>
</feature>
<dbReference type="Proteomes" id="UP000327013">
    <property type="component" value="Chromosome 6"/>
</dbReference>
<dbReference type="EMBL" id="CM017326">
    <property type="protein sequence ID" value="KAE8076051.1"/>
    <property type="molecule type" value="Genomic_DNA"/>
</dbReference>